<reference evidence="4 5" key="1">
    <citation type="journal article" date="2019" name="Int. J. Syst. Evol. Microbiol.">
        <title>The Global Catalogue of Microorganisms (GCM) 10K type strain sequencing project: providing services to taxonomists for standard genome sequencing and annotation.</title>
        <authorList>
            <consortium name="The Broad Institute Genomics Platform"/>
            <consortium name="The Broad Institute Genome Sequencing Center for Infectious Disease"/>
            <person name="Wu L."/>
            <person name="Ma J."/>
        </authorList>
    </citation>
    <scope>NUCLEOTIDE SEQUENCE [LARGE SCALE GENOMIC DNA]</scope>
    <source>
        <strain evidence="4 5">CGMCC 1.12563</strain>
    </source>
</reference>
<dbReference type="Proteomes" id="UP001597187">
    <property type="component" value="Unassembled WGS sequence"/>
</dbReference>
<dbReference type="AlphaFoldDB" id="A0ABD6ARX4"/>
<dbReference type="Pfam" id="PF18009">
    <property type="entry name" value="Fer4_23"/>
    <property type="match status" value="1"/>
</dbReference>
<dbReference type="Pfam" id="PF18069">
    <property type="entry name" value="DR2241"/>
    <property type="match status" value="1"/>
</dbReference>
<evidence type="ECO:0000259" key="3">
    <source>
        <dbReference type="Pfam" id="PF18069"/>
    </source>
</evidence>
<protein>
    <submittedName>
        <fullName evidence="4">DR2241 family protein</fullName>
    </submittedName>
</protein>
<sequence>MQSSLSESLAGAARLAQTVGESVRAVAGFYHERTAWRELPDQRRAFLRWVEGADERNVADRYAALAREGVTRRWGQLLLTATLATDGSRRYDLRHEADAERGVGDLTTHDDPLDARHIATNDDDGRYRPLKTAPTLRTGWVFPSLTAQQVVQAVDFFYPATVANWYREREGDLDVTHWRETAERQTGIYDIVDELSGEQVEWLAESCCVDSQCLKRRMWDEDEDTELDVPRGDGAFPCREPCSLVIAAARKWAVFEGESEREYTFTLTPSEKGQLEEILDAVADGRVDEIREADVFDGANRYRARWLRAKRAAEDGTLPAVEADGTGDEADGADADD</sequence>
<feature type="domain" description="DR2241 stabilising" evidence="3">
    <location>
        <begin position="58"/>
        <end position="169"/>
    </location>
</feature>
<evidence type="ECO:0000313" key="5">
    <source>
        <dbReference type="Proteomes" id="UP001597187"/>
    </source>
</evidence>
<proteinExistence type="predicted"/>
<dbReference type="InterPro" id="IPR041346">
    <property type="entry name" value="DR2241_Fer4"/>
</dbReference>
<comment type="caution">
    <text evidence="4">The sequence shown here is derived from an EMBL/GenBank/DDBJ whole genome shotgun (WGS) entry which is preliminary data.</text>
</comment>
<evidence type="ECO:0000313" key="4">
    <source>
        <dbReference type="EMBL" id="MFD1512409.1"/>
    </source>
</evidence>
<feature type="domain" description="DR2241 4Fe-4S iron-sulfur cluster binding" evidence="2">
    <location>
        <begin position="170"/>
        <end position="251"/>
    </location>
</feature>
<name>A0ABD6ARX4_9EURY</name>
<feature type="compositionally biased region" description="Acidic residues" evidence="1">
    <location>
        <begin position="325"/>
        <end position="337"/>
    </location>
</feature>
<evidence type="ECO:0000259" key="2">
    <source>
        <dbReference type="Pfam" id="PF18009"/>
    </source>
</evidence>
<evidence type="ECO:0000256" key="1">
    <source>
        <dbReference type="SAM" id="MobiDB-lite"/>
    </source>
</evidence>
<organism evidence="4 5">
    <name type="scientific">Halomarina rubra</name>
    <dbReference type="NCBI Taxonomy" id="2071873"/>
    <lineage>
        <taxon>Archaea</taxon>
        <taxon>Methanobacteriati</taxon>
        <taxon>Methanobacteriota</taxon>
        <taxon>Stenosarchaea group</taxon>
        <taxon>Halobacteria</taxon>
        <taxon>Halobacteriales</taxon>
        <taxon>Natronomonadaceae</taxon>
        <taxon>Halomarina</taxon>
    </lineage>
</organism>
<dbReference type="Gene3D" id="3.30.1360.190">
    <property type="match status" value="1"/>
</dbReference>
<dbReference type="Gene3D" id="3.30.70.2320">
    <property type="match status" value="1"/>
</dbReference>
<dbReference type="EMBL" id="JBHUDC010000002">
    <property type="protein sequence ID" value="MFD1512409.1"/>
    <property type="molecule type" value="Genomic_DNA"/>
</dbReference>
<accession>A0ABD6ARX4</accession>
<gene>
    <name evidence="4" type="ORF">ACFSBT_03835</name>
</gene>
<dbReference type="InterPro" id="IPR041181">
    <property type="entry name" value="DR2241_middle"/>
</dbReference>
<feature type="region of interest" description="Disordered" evidence="1">
    <location>
        <begin position="315"/>
        <end position="337"/>
    </location>
</feature>
<keyword evidence="5" id="KW-1185">Reference proteome</keyword>
<dbReference type="RefSeq" id="WP_250872388.1">
    <property type="nucleotide sequence ID" value="NZ_JALXFV010000002.1"/>
</dbReference>